<dbReference type="Gramene" id="AET7Gv20782000.4">
    <property type="protein sequence ID" value="AET7Gv20782000.4"/>
    <property type="gene ID" value="AET7Gv20782000"/>
</dbReference>
<reference evidence="3" key="1">
    <citation type="journal article" date="2014" name="Science">
        <title>Ancient hybridizations among the ancestral genomes of bread wheat.</title>
        <authorList>
            <consortium name="International Wheat Genome Sequencing Consortium,"/>
            <person name="Marcussen T."/>
            <person name="Sandve S.R."/>
            <person name="Heier L."/>
            <person name="Spannagl M."/>
            <person name="Pfeifer M."/>
            <person name="Jakobsen K.S."/>
            <person name="Wulff B.B."/>
            <person name="Steuernagel B."/>
            <person name="Mayer K.F."/>
            <person name="Olsen O.A."/>
        </authorList>
    </citation>
    <scope>NUCLEOTIDE SEQUENCE [LARGE SCALE GENOMIC DNA]</scope>
    <source>
        <strain evidence="3">cv. AL8/78</strain>
    </source>
</reference>
<accession>A0A453S181</accession>
<dbReference type="Proteomes" id="UP000015105">
    <property type="component" value="Chromosome 7D"/>
</dbReference>
<reference evidence="2" key="3">
    <citation type="journal article" date="2017" name="Nature">
        <title>Genome sequence of the progenitor of the wheat D genome Aegilops tauschii.</title>
        <authorList>
            <person name="Luo M.C."/>
            <person name="Gu Y.Q."/>
            <person name="Puiu D."/>
            <person name="Wang H."/>
            <person name="Twardziok S.O."/>
            <person name="Deal K.R."/>
            <person name="Huo N."/>
            <person name="Zhu T."/>
            <person name="Wang L."/>
            <person name="Wang Y."/>
            <person name="McGuire P.E."/>
            <person name="Liu S."/>
            <person name="Long H."/>
            <person name="Ramasamy R.K."/>
            <person name="Rodriguez J.C."/>
            <person name="Van S.L."/>
            <person name="Yuan L."/>
            <person name="Wang Z."/>
            <person name="Xia Z."/>
            <person name="Xiao L."/>
            <person name="Anderson O.D."/>
            <person name="Ouyang S."/>
            <person name="Liang Y."/>
            <person name="Zimin A.V."/>
            <person name="Pertea G."/>
            <person name="Qi P."/>
            <person name="Bennetzen J.L."/>
            <person name="Dai X."/>
            <person name="Dawson M.W."/>
            <person name="Muller H.G."/>
            <person name="Kugler K."/>
            <person name="Rivarola-Duarte L."/>
            <person name="Spannagl M."/>
            <person name="Mayer K.F.X."/>
            <person name="Lu F.H."/>
            <person name="Bevan M.W."/>
            <person name="Leroy P."/>
            <person name="Li P."/>
            <person name="You F.M."/>
            <person name="Sun Q."/>
            <person name="Liu Z."/>
            <person name="Lyons E."/>
            <person name="Wicker T."/>
            <person name="Salzberg S.L."/>
            <person name="Devos K.M."/>
            <person name="Dvorak J."/>
        </authorList>
    </citation>
    <scope>NUCLEOTIDE SEQUENCE [LARGE SCALE GENOMIC DNA]</scope>
    <source>
        <strain evidence="2">cv. AL8/78</strain>
    </source>
</reference>
<dbReference type="Gramene" id="AET7Gv20782000.5">
    <property type="protein sequence ID" value="AET7Gv20782000.5"/>
    <property type="gene ID" value="AET7Gv20782000"/>
</dbReference>
<dbReference type="Gramene" id="AET7Gv20782000.10">
    <property type="protein sequence ID" value="AET7Gv20782000.10"/>
    <property type="gene ID" value="AET7Gv20782000"/>
</dbReference>
<feature type="region of interest" description="Disordered" evidence="1">
    <location>
        <begin position="168"/>
        <end position="193"/>
    </location>
</feature>
<dbReference type="EnsemblPlants" id="AET7Gv20782000.4">
    <property type="protein sequence ID" value="AET7Gv20782000.4"/>
    <property type="gene ID" value="AET7Gv20782000"/>
</dbReference>
<evidence type="ECO:0000313" key="2">
    <source>
        <dbReference type="EnsemblPlants" id="AET7Gv20782000.10"/>
    </source>
</evidence>
<evidence type="ECO:0000256" key="1">
    <source>
        <dbReference type="SAM" id="MobiDB-lite"/>
    </source>
</evidence>
<reference evidence="3" key="2">
    <citation type="journal article" date="2017" name="Nat. Plants">
        <title>The Aegilops tauschii genome reveals multiple impacts of transposons.</title>
        <authorList>
            <person name="Zhao G."/>
            <person name="Zou C."/>
            <person name="Li K."/>
            <person name="Wang K."/>
            <person name="Li T."/>
            <person name="Gao L."/>
            <person name="Zhang X."/>
            <person name="Wang H."/>
            <person name="Yang Z."/>
            <person name="Liu X."/>
            <person name="Jiang W."/>
            <person name="Mao L."/>
            <person name="Kong X."/>
            <person name="Jiao Y."/>
            <person name="Jia J."/>
        </authorList>
    </citation>
    <scope>NUCLEOTIDE SEQUENCE [LARGE SCALE GENOMIC DNA]</scope>
    <source>
        <strain evidence="3">cv. AL8/78</strain>
    </source>
</reference>
<dbReference type="EnsemblPlants" id="AET7Gv20782000.13">
    <property type="protein sequence ID" value="AET7Gv20782000.13"/>
    <property type="gene ID" value="AET7Gv20782000"/>
</dbReference>
<evidence type="ECO:0000313" key="3">
    <source>
        <dbReference type="Proteomes" id="UP000015105"/>
    </source>
</evidence>
<proteinExistence type="predicted"/>
<reference evidence="2" key="5">
    <citation type="journal article" date="2021" name="G3 (Bethesda)">
        <title>Aegilops tauschii genome assembly Aet v5.0 features greater sequence contiguity and improved annotation.</title>
        <authorList>
            <person name="Wang L."/>
            <person name="Zhu T."/>
            <person name="Rodriguez J.C."/>
            <person name="Deal K.R."/>
            <person name="Dubcovsky J."/>
            <person name="McGuire P.E."/>
            <person name="Lux T."/>
            <person name="Spannagl M."/>
            <person name="Mayer K.F.X."/>
            <person name="Baldrich P."/>
            <person name="Meyers B.C."/>
            <person name="Huo N."/>
            <person name="Gu Y.Q."/>
            <person name="Zhou H."/>
            <person name="Devos K.M."/>
            <person name="Bennetzen J.L."/>
            <person name="Unver T."/>
            <person name="Budak H."/>
            <person name="Gulick P.J."/>
            <person name="Galiba G."/>
            <person name="Kalapos B."/>
            <person name="Nelson D.R."/>
            <person name="Li P."/>
            <person name="You F.M."/>
            <person name="Luo M.C."/>
            <person name="Dvorak J."/>
        </authorList>
    </citation>
    <scope>NUCLEOTIDE SEQUENCE [LARGE SCALE GENOMIC DNA]</scope>
    <source>
        <strain evidence="2">cv. AL8/78</strain>
    </source>
</reference>
<reference evidence="2" key="4">
    <citation type="submission" date="2019-03" db="UniProtKB">
        <authorList>
            <consortium name="EnsemblPlants"/>
        </authorList>
    </citation>
    <scope>IDENTIFICATION</scope>
</reference>
<dbReference type="EnsemblPlants" id="AET7Gv20782000.5">
    <property type="protein sequence ID" value="AET7Gv20782000.5"/>
    <property type="gene ID" value="AET7Gv20782000"/>
</dbReference>
<dbReference type="Gramene" id="AET7Gv20782000.13">
    <property type="protein sequence ID" value="AET7Gv20782000.13"/>
    <property type="gene ID" value="AET7Gv20782000"/>
</dbReference>
<dbReference type="AlphaFoldDB" id="A0A453S181"/>
<sequence length="208" mass="23146">MARICHSRSIELQKPTNLSCLPLSVLLLLDLARMHWSTMFVVNNSLSWDRLYRLDQTHLLPRVFYLVLLQLRHTHMLLLAKSPPQLHLHGTGKVLWNCMSLVHLVLSPSYRLIIYCNSSVAPKRGARRSLFGKSLKGKSDVMLGDATTSAQDGVEAVVDDSSMTVEEKDVDAVPIRPKRSPSGSKGLGHQRNNRSNALSAVLADVVCK</sequence>
<dbReference type="EnsemblPlants" id="AET7Gv20782000.10">
    <property type="protein sequence ID" value="AET7Gv20782000.10"/>
    <property type="gene ID" value="AET7Gv20782000"/>
</dbReference>
<organism evidence="2 3">
    <name type="scientific">Aegilops tauschii subsp. strangulata</name>
    <name type="common">Goatgrass</name>
    <dbReference type="NCBI Taxonomy" id="200361"/>
    <lineage>
        <taxon>Eukaryota</taxon>
        <taxon>Viridiplantae</taxon>
        <taxon>Streptophyta</taxon>
        <taxon>Embryophyta</taxon>
        <taxon>Tracheophyta</taxon>
        <taxon>Spermatophyta</taxon>
        <taxon>Magnoliopsida</taxon>
        <taxon>Liliopsida</taxon>
        <taxon>Poales</taxon>
        <taxon>Poaceae</taxon>
        <taxon>BOP clade</taxon>
        <taxon>Pooideae</taxon>
        <taxon>Triticodae</taxon>
        <taxon>Triticeae</taxon>
        <taxon>Triticinae</taxon>
        <taxon>Aegilops</taxon>
    </lineage>
</organism>
<keyword evidence="3" id="KW-1185">Reference proteome</keyword>
<name>A0A453S181_AEGTS</name>
<protein>
    <submittedName>
        <fullName evidence="2">Uncharacterized protein</fullName>
    </submittedName>
</protein>